<keyword evidence="2" id="KW-1185">Reference proteome</keyword>
<dbReference type="AlphaFoldDB" id="A0A8R1EVG8"/>
<protein>
    <submittedName>
        <fullName evidence="1">Uncharacterized protein</fullName>
    </submittedName>
</protein>
<dbReference type="SUPFAM" id="SSF48371">
    <property type="entry name" value="ARM repeat"/>
    <property type="match status" value="1"/>
</dbReference>
<proteinExistence type="predicted"/>
<dbReference type="InterPro" id="IPR016024">
    <property type="entry name" value="ARM-type_fold"/>
</dbReference>
<reference evidence="2" key="1">
    <citation type="submission" date="2010-08" db="EMBL/GenBank/DDBJ databases">
        <authorList>
            <consortium name="Caenorhabditis japonica Sequencing Consortium"/>
            <person name="Wilson R.K."/>
        </authorList>
    </citation>
    <scope>NUCLEOTIDE SEQUENCE [LARGE SCALE GENOMIC DNA]</scope>
    <source>
        <strain evidence="2">DF5081</strain>
    </source>
</reference>
<dbReference type="EnsemblMetazoa" id="CJA41305.1">
    <property type="protein sequence ID" value="CJA41305.1"/>
    <property type="gene ID" value="WBGene00217153"/>
</dbReference>
<evidence type="ECO:0000313" key="1">
    <source>
        <dbReference type="EnsemblMetazoa" id="CJA41305.1"/>
    </source>
</evidence>
<dbReference type="Gene3D" id="1.25.10.10">
    <property type="entry name" value="Leucine-rich Repeat Variant"/>
    <property type="match status" value="1"/>
</dbReference>
<name>A0A8R1EVG8_CAEJA</name>
<sequence>LNSTVTLPPDTFEKIQNVQDLLQKMQNAENVEEQESAISTIYMMICDGGFGVWEQCYAKLLLNLFEILSTSSSENNKKMCLRILSKMCVAQAAKLFDSTEIAVCKVLDAAVNTNDATTSLAVDDCLRTLATHLPLANIINIA</sequence>
<dbReference type="InterPro" id="IPR011989">
    <property type="entry name" value="ARM-like"/>
</dbReference>
<dbReference type="Proteomes" id="UP000005237">
    <property type="component" value="Unassembled WGS sequence"/>
</dbReference>
<organism evidence="1 2">
    <name type="scientific">Caenorhabditis japonica</name>
    <dbReference type="NCBI Taxonomy" id="281687"/>
    <lineage>
        <taxon>Eukaryota</taxon>
        <taxon>Metazoa</taxon>
        <taxon>Ecdysozoa</taxon>
        <taxon>Nematoda</taxon>
        <taxon>Chromadorea</taxon>
        <taxon>Rhabditida</taxon>
        <taxon>Rhabditina</taxon>
        <taxon>Rhabditomorpha</taxon>
        <taxon>Rhabditoidea</taxon>
        <taxon>Rhabditidae</taxon>
        <taxon>Peloderinae</taxon>
        <taxon>Caenorhabditis</taxon>
    </lineage>
</organism>
<reference evidence="1" key="2">
    <citation type="submission" date="2022-06" db="UniProtKB">
        <authorList>
            <consortium name="EnsemblMetazoa"/>
        </authorList>
    </citation>
    <scope>IDENTIFICATION</scope>
    <source>
        <strain evidence="1">DF5081</strain>
    </source>
</reference>
<evidence type="ECO:0000313" key="2">
    <source>
        <dbReference type="Proteomes" id="UP000005237"/>
    </source>
</evidence>
<accession>A0A8R1EVG8</accession>